<sequence>MPCAAHGPAGGSKSIGLATDIDEIVLGQVHFWALIVSTTVFSYQVRCWLSDSCDLLSVLQGVRSLRGNKEFLTSIIYCHVFREE</sequence>
<gene>
    <name evidence="1" type="ORF">MJO28_009295</name>
</gene>
<reference evidence="1 2" key="3">
    <citation type="journal article" date="2022" name="Microbiol. Spectr.">
        <title>Folding features and dynamics of 3D genome architecture in plant fungal pathogens.</title>
        <authorList>
            <person name="Xia C."/>
        </authorList>
    </citation>
    <scope>NUCLEOTIDE SEQUENCE [LARGE SCALE GENOMIC DNA]</scope>
    <source>
        <strain evidence="1 2">93-210</strain>
    </source>
</reference>
<dbReference type="Proteomes" id="UP001060170">
    <property type="component" value="Chromosome 9"/>
</dbReference>
<accession>A0ACC0E814</accession>
<evidence type="ECO:0000313" key="2">
    <source>
        <dbReference type="Proteomes" id="UP001060170"/>
    </source>
</evidence>
<dbReference type="EMBL" id="CM045873">
    <property type="protein sequence ID" value="KAI7947387.1"/>
    <property type="molecule type" value="Genomic_DNA"/>
</dbReference>
<name>A0ACC0E814_9BASI</name>
<evidence type="ECO:0000313" key="1">
    <source>
        <dbReference type="EMBL" id="KAI7947387.1"/>
    </source>
</evidence>
<organism evidence="1 2">
    <name type="scientific">Puccinia striiformis f. sp. tritici</name>
    <dbReference type="NCBI Taxonomy" id="168172"/>
    <lineage>
        <taxon>Eukaryota</taxon>
        <taxon>Fungi</taxon>
        <taxon>Dikarya</taxon>
        <taxon>Basidiomycota</taxon>
        <taxon>Pucciniomycotina</taxon>
        <taxon>Pucciniomycetes</taxon>
        <taxon>Pucciniales</taxon>
        <taxon>Pucciniaceae</taxon>
        <taxon>Puccinia</taxon>
    </lineage>
</organism>
<comment type="caution">
    <text evidence="1">The sequence shown here is derived from an EMBL/GenBank/DDBJ whole genome shotgun (WGS) entry which is preliminary data.</text>
</comment>
<protein>
    <submittedName>
        <fullName evidence="1">Uncharacterized protein</fullName>
    </submittedName>
</protein>
<reference evidence="2" key="1">
    <citation type="journal article" date="2018" name="BMC Genomics">
        <title>Genomic insights into host adaptation between the wheat stripe rust pathogen (Puccinia striiformis f. sp. tritici) and the barley stripe rust pathogen (Puccinia striiformis f. sp. hordei).</title>
        <authorList>
            <person name="Xia C."/>
            <person name="Wang M."/>
            <person name="Yin C."/>
            <person name="Cornejo O.E."/>
            <person name="Hulbert S.H."/>
            <person name="Chen X."/>
        </authorList>
    </citation>
    <scope>NUCLEOTIDE SEQUENCE [LARGE SCALE GENOMIC DNA]</scope>
    <source>
        <strain evidence="2">93-210</strain>
    </source>
</reference>
<keyword evidence="2" id="KW-1185">Reference proteome</keyword>
<proteinExistence type="predicted"/>
<reference evidence="2" key="2">
    <citation type="journal article" date="2018" name="Mol. Plant Microbe Interact.">
        <title>Genome sequence resources for the wheat stripe rust pathogen (Puccinia striiformis f. sp. tritici) and the barley stripe rust pathogen (Puccinia striiformis f. sp. hordei).</title>
        <authorList>
            <person name="Xia C."/>
            <person name="Wang M."/>
            <person name="Yin C."/>
            <person name="Cornejo O.E."/>
            <person name="Hulbert S.H."/>
            <person name="Chen X."/>
        </authorList>
    </citation>
    <scope>NUCLEOTIDE SEQUENCE [LARGE SCALE GENOMIC DNA]</scope>
    <source>
        <strain evidence="2">93-210</strain>
    </source>
</reference>